<dbReference type="OrthoDB" id="2947935at2759"/>
<evidence type="ECO:0000259" key="1">
    <source>
        <dbReference type="Pfam" id="PF08881"/>
    </source>
</evidence>
<evidence type="ECO:0000313" key="2">
    <source>
        <dbReference type="EMBL" id="KAH7366341.1"/>
    </source>
</evidence>
<comment type="caution">
    <text evidence="2">The sequence shown here is derived from an EMBL/GenBank/DDBJ whole genome shotgun (WGS) entry which is preliminary data.</text>
</comment>
<proteinExistence type="predicted"/>
<sequence>MHLIEKKCEFSQSCSDIQLHGTVLSATCINNNHQAVRSSVDLDDCVMNNRGTAEEATDQSSFLLWRSLVELIFFFLVCVCV</sequence>
<reference evidence="2" key="1">
    <citation type="submission" date="2021-08" db="EMBL/GenBank/DDBJ databases">
        <title>WGS assembly of Ceratopteris richardii.</title>
        <authorList>
            <person name="Marchant D.B."/>
            <person name="Chen G."/>
            <person name="Jenkins J."/>
            <person name="Shu S."/>
            <person name="Leebens-Mack J."/>
            <person name="Grimwood J."/>
            <person name="Schmutz J."/>
            <person name="Soltis P."/>
            <person name="Soltis D."/>
            <person name="Chen Z.-H."/>
        </authorList>
    </citation>
    <scope>NUCLEOTIDE SEQUENCE</scope>
    <source>
        <strain evidence="2">Whitten #5841</strain>
        <tissue evidence="2">Leaf</tissue>
    </source>
</reference>
<organism evidence="2 3">
    <name type="scientific">Ceratopteris richardii</name>
    <name type="common">Triangle waterfern</name>
    <dbReference type="NCBI Taxonomy" id="49495"/>
    <lineage>
        <taxon>Eukaryota</taxon>
        <taxon>Viridiplantae</taxon>
        <taxon>Streptophyta</taxon>
        <taxon>Embryophyta</taxon>
        <taxon>Tracheophyta</taxon>
        <taxon>Polypodiopsida</taxon>
        <taxon>Polypodiidae</taxon>
        <taxon>Polypodiales</taxon>
        <taxon>Pteridineae</taxon>
        <taxon>Pteridaceae</taxon>
        <taxon>Parkerioideae</taxon>
        <taxon>Ceratopteris</taxon>
    </lineage>
</organism>
<dbReference type="Pfam" id="PF08881">
    <property type="entry name" value="CVNH"/>
    <property type="match status" value="1"/>
</dbReference>
<dbReference type="EMBL" id="CM035423">
    <property type="protein sequence ID" value="KAH7366341.1"/>
    <property type="molecule type" value="Genomic_DNA"/>
</dbReference>
<dbReference type="InterPro" id="IPR011058">
    <property type="entry name" value="Cyanovirin-N"/>
</dbReference>
<accession>A0A8T2SQT3</accession>
<evidence type="ECO:0000313" key="3">
    <source>
        <dbReference type="Proteomes" id="UP000825935"/>
    </source>
</evidence>
<feature type="domain" description="Cyanovirin-N" evidence="1">
    <location>
        <begin position="10"/>
        <end position="52"/>
    </location>
</feature>
<dbReference type="Gene3D" id="2.30.60.10">
    <property type="entry name" value="Cyanovirin-N"/>
    <property type="match status" value="1"/>
</dbReference>
<name>A0A8T2SQT3_CERRI</name>
<dbReference type="SUPFAM" id="SSF51322">
    <property type="entry name" value="Cyanovirin-N"/>
    <property type="match status" value="1"/>
</dbReference>
<keyword evidence="3" id="KW-1185">Reference proteome</keyword>
<dbReference type="AlphaFoldDB" id="A0A8T2SQT3"/>
<dbReference type="Proteomes" id="UP000825935">
    <property type="component" value="Chromosome 18"/>
</dbReference>
<gene>
    <name evidence="2" type="ORF">KP509_18G073800</name>
</gene>
<protein>
    <recommendedName>
        <fullName evidence="1">Cyanovirin-N domain-containing protein</fullName>
    </recommendedName>
</protein>
<dbReference type="InterPro" id="IPR036673">
    <property type="entry name" value="Cyanovirin-N_sf"/>
</dbReference>